<name>A0A9Q8L617_PASFU</name>
<dbReference type="KEGG" id="ffu:CLAFUR5_00045"/>
<evidence type="ECO:0000256" key="1">
    <source>
        <dbReference type="SAM" id="MobiDB-lite"/>
    </source>
</evidence>
<feature type="compositionally biased region" description="Low complexity" evidence="1">
    <location>
        <begin position="194"/>
        <end position="212"/>
    </location>
</feature>
<reference evidence="2" key="2">
    <citation type="journal article" date="2022" name="Microb. Genom.">
        <title>A chromosome-scale genome assembly of the tomato pathogen Cladosporium fulvum reveals a compartmentalized genome architecture and the presence of a dispensable chromosome.</title>
        <authorList>
            <person name="Zaccaron A.Z."/>
            <person name="Chen L.H."/>
            <person name="Samaras A."/>
            <person name="Stergiopoulos I."/>
        </authorList>
    </citation>
    <scope>NUCLEOTIDE SEQUENCE</scope>
    <source>
        <strain evidence="2">Race5_Kim</strain>
    </source>
</reference>
<evidence type="ECO:0000313" key="3">
    <source>
        <dbReference type="Proteomes" id="UP000756132"/>
    </source>
</evidence>
<proteinExistence type="predicted"/>
<reference evidence="2" key="1">
    <citation type="submission" date="2021-12" db="EMBL/GenBank/DDBJ databases">
        <authorList>
            <person name="Zaccaron A."/>
            <person name="Stergiopoulos I."/>
        </authorList>
    </citation>
    <scope>NUCLEOTIDE SEQUENCE</scope>
    <source>
        <strain evidence="2">Race5_Kim</strain>
    </source>
</reference>
<dbReference type="RefSeq" id="XP_047755863.1">
    <property type="nucleotide sequence ID" value="XM_047899193.1"/>
</dbReference>
<feature type="compositionally biased region" description="Polar residues" evidence="1">
    <location>
        <begin position="265"/>
        <end position="282"/>
    </location>
</feature>
<sequence length="437" mass="47219">MQAENVHTFGSSEWAQAFLYPLMSRFKSVDPKAQGPAATMSPALNEKELRAICKQLAELVTDVCDWAAPRPGNVWNLDRIEAKTKAELHDGPPDQSLRDLVVKLQALRYRYQDYEEVAKAAQALKRLRKVSDDSSVEGATASGGMPPERESTLTAGGAGEPAAATTTTSSTVRAPSRIMPPRSDSTFIAGGAGEPAVATTTTTSSTARAPSRTMPPRSDFTFNAEGTQWPAESPSIPTAGATTTTPTSTSPAPPTMAANPVPASDHNTSNSQDKQAAPSITQPSPNAANSSSAAHSPADTILAAKGDFFRGWETKQLGTNLLNKFGRSRMAKSNYTRAVLLQDLKVMARDLNWIPEWITDPETGEWNDAMTERECEDAYVTKNLWLDVRKRVGLKFKDGEDGVGRDDFAKAWMALKKLIAACKYDGPELDKGKTRKI</sequence>
<organism evidence="2 3">
    <name type="scientific">Passalora fulva</name>
    <name type="common">Tomato leaf mold</name>
    <name type="synonym">Cladosporium fulvum</name>
    <dbReference type="NCBI Taxonomy" id="5499"/>
    <lineage>
        <taxon>Eukaryota</taxon>
        <taxon>Fungi</taxon>
        <taxon>Dikarya</taxon>
        <taxon>Ascomycota</taxon>
        <taxon>Pezizomycotina</taxon>
        <taxon>Dothideomycetes</taxon>
        <taxon>Dothideomycetidae</taxon>
        <taxon>Mycosphaerellales</taxon>
        <taxon>Mycosphaerellaceae</taxon>
        <taxon>Fulvia</taxon>
    </lineage>
</organism>
<feature type="compositionally biased region" description="Low complexity" evidence="1">
    <location>
        <begin position="160"/>
        <end position="177"/>
    </location>
</feature>
<evidence type="ECO:0000313" key="2">
    <source>
        <dbReference type="EMBL" id="UJO11497.1"/>
    </source>
</evidence>
<dbReference type="AlphaFoldDB" id="A0A9Q8L617"/>
<feature type="region of interest" description="Disordered" evidence="1">
    <location>
        <begin position="126"/>
        <end position="295"/>
    </location>
</feature>
<protein>
    <submittedName>
        <fullName evidence="2">Uncharacterized protein</fullName>
    </submittedName>
</protein>
<dbReference type="EMBL" id="CP090163">
    <property type="protein sequence ID" value="UJO11497.1"/>
    <property type="molecule type" value="Genomic_DNA"/>
</dbReference>
<keyword evidence="3" id="KW-1185">Reference proteome</keyword>
<dbReference type="Proteomes" id="UP000756132">
    <property type="component" value="Chromosome 1"/>
</dbReference>
<feature type="compositionally biased region" description="Low complexity" evidence="1">
    <location>
        <begin position="233"/>
        <end position="260"/>
    </location>
</feature>
<gene>
    <name evidence="2" type="ORF">CLAFUR5_00045</name>
</gene>
<dbReference type="GeneID" id="71979923"/>
<accession>A0A9Q8L617</accession>
<feature type="compositionally biased region" description="Low complexity" evidence="1">
    <location>
        <begin position="283"/>
        <end position="295"/>
    </location>
</feature>